<evidence type="ECO:0000256" key="1">
    <source>
        <dbReference type="ARBA" id="ARBA00001957"/>
    </source>
</evidence>
<dbReference type="Pfam" id="PF00501">
    <property type="entry name" value="AMP-binding"/>
    <property type="match status" value="2"/>
</dbReference>
<dbReference type="InterPro" id="IPR020806">
    <property type="entry name" value="PKS_PP-bd"/>
</dbReference>
<protein>
    <recommendedName>
        <fullName evidence="8">L-cysteine--[L-cysteinyl-carrier protein] ligase</fullName>
        <ecNumber evidence="7">6.2.1.69</ecNumber>
    </recommendedName>
    <alternativeName>
        <fullName evidence="8">L-cysteine--[L-cysteinyl-carrier protein] ligase</fullName>
    </alternativeName>
</protein>
<accession>A0A3A1P505</accession>
<evidence type="ECO:0000313" key="10">
    <source>
        <dbReference type="EMBL" id="RIV85346.1"/>
    </source>
</evidence>
<evidence type="ECO:0000256" key="7">
    <source>
        <dbReference type="ARBA" id="ARBA00066651"/>
    </source>
</evidence>
<feature type="non-terminal residue" evidence="10">
    <location>
        <position position="2826"/>
    </location>
</feature>
<evidence type="ECO:0000256" key="6">
    <source>
        <dbReference type="ARBA" id="ARBA00052643"/>
    </source>
</evidence>
<dbReference type="Gene3D" id="3.30.559.30">
    <property type="entry name" value="Nonribosomal peptide synthetase, condensation domain"/>
    <property type="match status" value="3"/>
</dbReference>
<comment type="cofactor">
    <cofactor evidence="1">
        <name>pantetheine 4'-phosphate</name>
        <dbReference type="ChEBI" id="CHEBI:47942"/>
    </cofactor>
</comment>
<dbReference type="Gene3D" id="3.40.50.980">
    <property type="match status" value="4"/>
</dbReference>
<dbReference type="InterPro" id="IPR029479">
    <property type="entry name" value="Nitroreductase"/>
</dbReference>
<dbReference type="SUPFAM" id="SSF47336">
    <property type="entry name" value="ACP-like"/>
    <property type="match status" value="3"/>
</dbReference>
<evidence type="ECO:0000256" key="4">
    <source>
        <dbReference type="ARBA" id="ARBA00022553"/>
    </source>
</evidence>
<dbReference type="InterPro" id="IPR020845">
    <property type="entry name" value="AMP-binding_CS"/>
</dbReference>
<dbReference type="InterPro" id="IPR000415">
    <property type="entry name" value="Nitroreductase-like"/>
</dbReference>
<evidence type="ECO:0000256" key="3">
    <source>
        <dbReference type="ARBA" id="ARBA00022450"/>
    </source>
</evidence>
<dbReference type="FunFam" id="3.40.50.980:FF:000001">
    <property type="entry name" value="Non-ribosomal peptide synthetase"/>
    <property type="match status" value="1"/>
</dbReference>
<dbReference type="InterPro" id="IPR009081">
    <property type="entry name" value="PP-bd_ACP"/>
</dbReference>
<dbReference type="InterPro" id="IPR025110">
    <property type="entry name" value="AMP-bd_C"/>
</dbReference>
<dbReference type="InterPro" id="IPR036736">
    <property type="entry name" value="ACP-like_sf"/>
</dbReference>
<dbReference type="Pfam" id="PF13193">
    <property type="entry name" value="AMP-binding_C"/>
    <property type="match status" value="2"/>
</dbReference>
<proteinExistence type="predicted"/>
<dbReference type="FunFam" id="3.30.300.30:FF:000015">
    <property type="entry name" value="Nonribosomal peptide synthase SidD"/>
    <property type="match status" value="1"/>
</dbReference>
<dbReference type="GO" id="GO:0031177">
    <property type="term" value="F:phosphopantetheine binding"/>
    <property type="evidence" value="ECO:0007669"/>
    <property type="project" value="InterPro"/>
</dbReference>
<organism evidence="10 11">
    <name type="scientific">Aurantiacibacter xanthus</name>
    <dbReference type="NCBI Taxonomy" id="1784712"/>
    <lineage>
        <taxon>Bacteria</taxon>
        <taxon>Pseudomonadati</taxon>
        <taxon>Pseudomonadota</taxon>
        <taxon>Alphaproteobacteria</taxon>
        <taxon>Sphingomonadales</taxon>
        <taxon>Erythrobacteraceae</taxon>
        <taxon>Aurantiacibacter</taxon>
    </lineage>
</organism>
<dbReference type="SMART" id="SM00823">
    <property type="entry name" value="PKS_PP"/>
    <property type="match status" value="3"/>
</dbReference>
<dbReference type="PANTHER" id="PTHR45527">
    <property type="entry name" value="NONRIBOSOMAL PEPTIDE SYNTHETASE"/>
    <property type="match status" value="1"/>
</dbReference>
<dbReference type="CDD" id="cd02142">
    <property type="entry name" value="McbC_SagB-like_oxidoreductase"/>
    <property type="match status" value="1"/>
</dbReference>
<dbReference type="InterPro" id="IPR045851">
    <property type="entry name" value="AMP-bd_C_sf"/>
</dbReference>
<dbReference type="GO" id="GO:0016874">
    <property type="term" value="F:ligase activity"/>
    <property type="evidence" value="ECO:0007669"/>
    <property type="project" value="UniProtKB-KW"/>
</dbReference>
<dbReference type="GO" id="GO:0016491">
    <property type="term" value="F:oxidoreductase activity"/>
    <property type="evidence" value="ECO:0007669"/>
    <property type="project" value="InterPro"/>
</dbReference>
<dbReference type="FunFam" id="1.10.1200.10:FF:000016">
    <property type="entry name" value="Non-ribosomal peptide synthase"/>
    <property type="match status" value="2"/>
</dbReference>
<dbReference type="InterPro" id="IPR001242">
    <property type="entry name" value="Condensation_dom"/>
</dbReference>
<dbReference type="GO" id="GO:0044550">
    <property type="term" value="P:secondary metabolite biosynthetic process"/>
    <property type="evidence" value="ECO:0007669"/>
    <property type="project" value="TreeGrafter"/>
</dbReference>
<dbReference type="InterPro" id="IPR000873">
    <property type="entry name" value="AMP-dep_synth/lig_dom"/>
</dbReference>
<dbReference type="FunFam" id="3.30.300.30:FF:000010">
    <property type="entry name" value="Enterobactin synthetase component F"/>
    <property type="match status" value="1"/>
</dbReference>
<dbReference type="InterPro" id="IPR023213">
    <property type="entry name" value="CAT-like_dom_sf"/>
</dbReference>
<dbReference type="EC" id="6.2.1.69" evidence="7"/>
<dbReference type="Pfam" id="PF00550">
    <property type="entry name" value="PP-binding"/>
    <property type="match status" value="3"/>
</dbReference>
<evidence type="ECO:0000256" key="2">
    <source>
        <dbReference type="ARBA" id="ARBA00004924"/>
    </source>
</evidence>
<dbReference type="SUPFAM" id="SSF56801">
    <property type="entry name" value="Acetyl-CoA synthetase-like"/>
    <property type="match status" value="3"/>
</dbReference>
<comment type="pathway">
    <text evidence="2">Siderophore biosynthesis.</text>
</comment>
<dbReference type="Pfam" id="PF00668">
    <property type="entry name" value="Condensation"/>
    <property type="match status" value="3"/>
</dbReference>
<dbReference type="PROSITE" id="PS00012">
    <property type="entry name" value="PHOSPHOPANTETHEINE"/>
    <property type="match status" value="3"/>
</dbReference>
<dbReference type="Gene3D" id="1.10.1200.10">
    <property type="entry name" value="ACP-like"/>
    <property type="match status" value="3"/>
</dbReference>
<dbReference type="InterPro" id="IPR010071">
    <property type="entry name" value="AA_adenyl_dom"/>
</dbReference>
<dbReference type="GO" id="GO:0043041">
    <property type="term" value="P:amino acid activation for nonribosomal peptide biosynthetic process"/>
    <property type="evidence" value="ECO:0007669"/>
    <property type="project" value="TreeGrafter"/>
</dbReference>
<dbReference type="PROSITE" id="PS50075">
    <property type="entry name" value="CARRIER"/>
    <property type="match status" value="3"/>
</dbReference>
<gene>
    <name evidence="10" type="ORF">D2V17_10705</name>
</gene>
<evidence type="ECO:0000313" key="11">
    <source>
        <dbReference type="Proteomes" id="UP000265366"/>
    </source>
</evidence>
<dbReference type="Gene3D" id="2.30.38.10">
    <property type="entry name" value="Luciferase, Domain 3"/>
    <property type="match status" value="3"/>
</dbReference>
<evidence type="ECO:0000256" key="5">
    <source>
        <dbReference type="ARBA" id="ARBA00022598"/>
    </source>
</evidence>
<feature type="domain" description="Carrier" evidence="9">
    <location>
        <begin position="2527"/>
        <end position="2602"/>
    </location>
</feature>
<keyword evidence="11" id="KW-1185">Reference proteome</keyword>
<dbReference type="Gene3D" id="3.40.109.10">
    <property type="entry name" value="NADH Oxidase"/>
    <property type="match status" value="1"/>
</dbReference>
<keyword evidence="4" id="KW-0597">Phosphoprotein</keyword>
<evidence type="ECO:0000259" key="9">
    <source>
        <dbReference type="PROSITE" id="PS50075"/>
    </source>
</evidence>
<dbReference type="SUPFAM" id="SSF52777">
    <property type="entry name" value="CoA-dependent acyltransferases"/>
    <property type="match status" value="5"/>
</dbReference>
<dbReference type="CDD" id="cd19535">
    <property type="entry name" value="Cyc_NRPS"/>
    <property type="match status" value="1"/>
</dbReference>
<dbReference type="Gene3D" id="3.30.559.10">
    <property type="entry name" value="Chloramphenicol acetyltransferase-like domain"/>
    <property type="match status" value="3"/>
</dbReference>
<evidence type="ECO:0000256" key="8">
    <source>
        <dbReference type="ARBA" id="ARBA00079103"/>
    </source>
</evidence>
<dbReference type="PROSITE" id="PS00455">
    <property type="entry name" value="AMP_BINDING"/>
    <property type="match status" value="2"/>
</dbReference>
<dbReference type="NCBIfam" id="NF003417">
    <property type="entry name" value="PRK04813.1"/>
    <property type="match status" value="4"/>
</dbReference>
<dbReference type="GO" id="GO:0072330">
    <property type="term" value="P:monocarboxylic acid biosynthetic process"/>
    <property type="evidence" value="ECO:0007669"/>
    <property type="project" value="UniProtKB-ARBA"/>
</dbReference>
<dbReference type="InterPro" id="IPR057737">
    <property type="entry name" value="Condensation_MtbB-like"/>
</dbReference>
<dbReference type="SUPFAM" id="SSF55469">
    <property type="entry name" value="FMN-dependent nitroreductase-like"/>
    <property type="match status" value="1"/>
</dbReference>
<dbReference type="FunFam" id="3.30.559.10:FF:000023">
    <property type="entry name" value="Non-ribosomal peptide synthetase"/>
    <property type="match status" value="1"/>
</dbReference>
<name>A0A3A1P505_9SPHN</name>
<keyword evidence="5" id="KW-0436">Ligase</keyword>
<dbReference type="PANTHER" id="PTHR45527:SF10">
    <property type="entry name" value="PYOCHELIN SYNTHASE PCHF"/>
    <property type="match status" value="1"/>
</dbReference>
<dbReference type="FunFam" id="3.30.559.30:FF:000006">
    <property type="entry name" value="Yersiniabactin polyketide/non-ribosomal peptide synthetase"/>
    <property type="match status" value="1"/>
</dbReference>
<comment type="caution">
    <text evidence="10">The sequence shown here is derived from an EMBL/GenBank/DDBJ whole genome shotgun (WGS) entry which is preliminary data.</text>
</comment>
<comment type="catalytic activity">
    <reaction evidence="6">
        <text>holo-[peptidyl-carrier protein] + L-cysteine + ATP = L-cysteinyl-[peptidyl-carrier protein] + AMP + diphosphate</text>
        <dbReference type="Rhea" id="RHEA:61680"/>
        <dbReference type="Rhea" id="RHEA-COMP:11480"/>
        <dbReference type="Rhea" id="RHEA-COMP:15906"/>
        <dbReference type="ChEBI" id="CHEBI:30616"/>
        <dbReference type="ChEBI" id="CHEBI:33019"/>
        <dbReference type="ChEBI" id="CHEBI:35235"/>
        <dbReference type="ChEBI" id="CHEBI:64479"/>
        <dbReference type="ChEBI" id="CHEBI:144926"/>
        <dbReference type="ChEBI" id="CHEBI:456215"/>
        <dbReference type="EC" id="6.2.1.69"/>
    </reaction>
    <physiologicalReaction direction="left-to-right" evidence="6">
        <dbReference type="Rhea" id="RHEA:61681"/>
    </physiologicalReaction>
</comment>
<sequence length="2826" mass="304133">MVGELYVSGAGLARGYHGRPGLTASRFVASPFGDGERLYRTGDRGAWRSDGQLVYHGRADNQVKLRGFRIEPAEIEAALLDQPEVAQAAVVVRGTDADARLVGYVVVAPGTDIDVTVLRTRLAGRLPGYMVPAALVALDRLPLTVNGKLDRTALPEPAVVVAAHVAPATPDEVTLCAIVAELVGAPRVGMEDNFFHLGGHSLLAVRLVARLRERLDRDVSVRMVFEHPVLQNLANAIARAAEAKDHLTVQQRPAELPLSFAQRRAWLLNEIEGEGAYNVPILWRLTGPLDIAALRAAMGDLVARHEVLRTRIVQGTGEPIQRVLGADEAHPHFRLVVSDEAGSGSLIEAEVARGFNLASDDPLRTTLIELKPRDHLLLLVLHHAAADGASIVPLLSDLAQAYAARLDGRTPQFTPLEVNYIDFALWQRARLNEATEAEQVAYWSAKLAALPDEITLPADRQRPVQPSYASGAVGIKIAPDTTQRLRRLAGEQNATLFMVLEAALAALLHRLGAGDDIPIGAASGARKDSRLDALVGFFVDTLVLRNDLSGNPDFVDLLARVRETCIDAYAHDALPFERIVEALDPPRLAGRQPLFQTMLSLETGQSAKLDMPGLTATPETVLVSGQSKFSLSFEFRDDGDALTGRLEYSADLFNRSTAEDLLARLSRLLEQVSRDAKVQLSRLDILSEEERRKLTDGDAAGEAQAPEVLLGELLLAQIVAKCEAPAIRCGDQVLSYSKLGNKAHRLARLLIAEGVYPDDRVAVMLDSSIEHVEAAVAVLQAGGAYLPLGVDLPEERLNFLLSDAKPARIITSAQFATRLPSEFRSQVVCLDEPDTHCRLATFSPEPLTQAERRAPLRNAHLAYVIYTSGSTGRPKGVGISHRSIVHYVDHVAREILDDVAVTMPLFTALGFDLTLTSILVPLCCGGVVDVVPPMDAEAALASVFAPDAGFSAVKLTPSHLSMLTGLPAGISPIRVAIVGGEALTQSQVDLLRARCPGIRIVNEYGPTEATIGCIAATVEGADMAIGRPYPNVRAYVLDERLCPCAPGVVGELYVAGIGLARGYHGRPGLTATRFIASPFVAGERLYRTGDRVICRRDGVLDYQGRTDDQVKIRGVRVEPGEVEAVLAAHPDVAQAAVLAVTEHGGGLRLVAFLVARPDRRIEPDNLRAALARQLPDAMMPSAFVPIDALPLTRNGKIDKAGLTGMAIPPRVQTDDVTPYVAPRTPEDHTLCTIVADLLGLPRVGLADDFFRLGGHSLLAAQLVARVRETTGRALSLRAVFQYSVLARLAEHLATLAEDTAAPQPLLIDRDSAFDPFPLTPVQQAYWFGRQQLVALGEVACHVYAELVVRNLDLPRFTAAWRTVINRHPMLRAVIAPDGTQRILQSVPPFVIQCADYADVSQDAGEAAAAVTREAMSHQVLPTDRWPLFDVRVTRLSDDDWRVHLSIDALILDGESNNRLLQEVFDEYSGRVGSHRDQPGEATFRDYVLATAQPDPATMEAEAYWDARLPSLPPPPNLPLAVEPGALADGRFSRLHARIDASQWSSLKQRAAARGLTPSNVLMTAYAEVLGTWAASDDFTLNLTVGDRRPLAPEVADMLGVFTNLVPLEMRAVRTGTFTQRARAQQRQLAVDLDHRAFSGVDVQRRIAARAGDPAAGLLPIVFTSVLGEAQVELPEDVVDVIHGITQTPQTWLDNKVFEVGGTTLGIDWDAPLALFPEGLLEAMFEAYVGLLQTLADDEAAWDEVERTLLPLAQSDLFDAVNATAGHLGDELLHEPVLAAAQANPGAVAIIADGRSYDFASLYAAVQHQAARLRAVLSDEDALVAVVMEKGPEQIVAVLAVLAAGRAFLPISAGQPDARIATILSESGARIGLTQTRVERGRAWQEAITLLDVEMDAPVSEPSASETRPVSADDLAYVIFTSGSTGKPKGVAISHRSARNTLADLHERLGLSGLDRVLWVSSLEFDLSIFDIFGVLAAGGAIVVPKVDGQRDPILWAEAIKQDGVTIWNSAPALADLLMTAAGDSASALIGGLRIVMLSGDWIPVALPPRLQEAAPDARLLSLGGATEASIWSILHPIDATDAARPSVPYGMPLRNQRFHVLKPDFSPCPIHVPGKLFIVGDGLAHGYWNNPGETAARFVQHPATGERLYDTGDLGRYMPNGEIEFLGREDSQVKLRGFRIELGEIEAQLCAYPQIVSAAAALTGDNDRTRRIVAYVTLEQPDASGRGTGEMTDLRSHAAFVLEQRGLPDAGDPQAAFALPDGLIEEQERSGFLARQSYRRFAQRPIEAAMLGAWLGVLRAVPAKNAALPKRRYPSAGGLYPVRLYLLVGEGAIAGLDEGAYVYDPIGHALNPVGDLALEPHLFDGVNRGISDEAALAIVMVGHLPAIAPLYGDWARDACLIESGAIGQLLAEKGPALGMGSCLIGGFDADGLRAGLRLADSQTDLILGGMLAGPIDPVQTESWSPYAPPSLGPHFDEEALRRHLFAVLPDYMVPSAIVVLDALPLTANGKVDRKALPAPGPQVRGGVSGTPEEAVLCGLVGELLGMERVGPEDDFFALGGHSLLAARLVARVRSVLGRVLGIRSVFEAPRLGDLAERVRQAPRATHVLTATERPSRLPLSFAQARLWFLDRLEGADAAYNIPLAARLSGRLDVAALAAALDDVVMRHESLRTLLKDDGGEPYQEVLEQAHVVLDRRICEPDAVDAMLAAEAARPFDLACDLPLRAVLLELGPDDHVLALVVHHIATDGWSMGLLLDDLAKAYRARAVGEAPDYDPLPVHYADYALWQRALLGEEADPESLIGRQINHWRTALAGAPAELMLPLDRP</sequence>
<dbReference type="Gene3D" id="3.30.300.30">
    <property type="match status" value="4"/>
</dbReference>
<dbReference type="Proteomes" id="UP000265366">
    <property type="component" value="Unassembled WGS sequence"/>
</dbReference>
<dbReference type="CDD" id="cd05930">
    <property type="entry name" value="A_NRPS"/>
    <property type="match status" value="1"/>
</dbReference>
<reference evidence="10 11" key="1">
    <citation type="submission" date="2018-08" db="EMBL/GenBank/DDBJ databases">
        <title>Erythrobacter zhengii sp.nov., a bacterium isolated from deep-sea sediment.</title>
        <authorList>
            <person name="Fang C."/>
            <person name="Wu Y.-H."/>
            <person name="Sun C."/>
            <person name="Wang H."/>
            <person name="Cheng H."/>
            <person name="Meng F.-X."/>
            <person name="Wang C.-S."/>
            <person name="Xu X.-W."/>
        </authorList>
    </citation>
    <scope>NUCLEOTIDE SEQUENCE [LARGE SCALE GENOMIC DNA]</scope>
    <source>
        <strain evidence="10 11">CCTCC AB 2015396</strain>
    </source>
</reference>
<dbReference type="InterPro" id="IPR006162">
    <property type="entry name" value="Ppantetheine_attach_site"/>
</dbReference>
<dbReference type="Pfam" id="PF00881">
    <property type="entry name" value="Nitroreductase"/>
    <property type="match status" value="1"/>
</dbReference>
<dbReference type="GO" id="GO:0005737">
    <property type="term" value="C:cytoplasm"/>
    <property type="evidence" value="ECO:0007669"/>
    <property type="project" value="TreeGrafter"/>
</dbReference>
<dbReference type="NCBIfam" id="TIGR01733">
    <property type="entry name" value="AA-adenyl-dom"/>
    <property type="match status" value="2"/>
</dbReference>
<dbReference type="EMBL" id="QXFM01000097">
    <property type="protein sequence ID" value="RIV85346.1"/>
    <property type="molecule type" value="Genomic_DNA"/>
</dbReference>
<feature type="domain" description="Carrier" evidence="9">
    <location>
        <begin position="1221"/>
        <end position="1296"/>
    </location>
</feature>
<feature type="domain" description="Carrier" evidence="9">
    <location>
        <begin position="166"/>
        <end position="241"/>
    </location>
</feature>
<keyword evidence="3" id="KW-0596">Phosphopantetheine</keyword>